<evidence type="ECO:0000256" key="1">
    <source>
        <dbReference type="PROSITE-ProRule" id="PRU00042"/>
    </source>
</evidence>
<keyword evidence="1" id="KW-0863">Zinc-finger</keyword>
<dbReference type="Proteomes" id="UP000695000">
    <property type="component" value="Unplaced"/>
</dbReference>
<dbReference type="RefSeq" id="XP_017783485.1">
    <property type="nucleotide sequence ID" value="XM_017927996.1"/>
</dbReference>
<proteinExistence type="predicted"/>
<protein>
    <submittedName>
        <fullName evidence="4">Uncharacterized protein LOC108567500</fullName>
    </submittedName>
</protein>
<gene>
    <name evidence="4" type="primary">LOC108567500</name>
</gene>
<evidence type="ECO:0000313" key="4">
    <source>
        <dbReference type="RefSeq" id="XP_017783485.1"/>
    </source>
</evidence>
<dbReference type="PROSITE" id="PS50157">
    <property type="entry name" value="ZINC_FINGER_C2H2_2"/>
    <property type="match status" value="1"/>
</dbReference>
<organism evidence="3 4">
    <name type="scientific">Nicrophorus vespilloides</name>
    <name type="common">Boreal carrion beetle</name>
    <dbReference type="NCBI Taxonomy" id="110193"/>
    <lineage>
        <taxon>Eukaryota</taxon>
        <taxon>Metazoa</taxon>
        <taxon>Ecdysozoa</taxon>
        <taxon>Arthropoda</taxon>
        <taxon>Hexapoda</taxon>
        <taxon>Insecta</taxon>
        <taxon>Pterygota</taxon>
        <taxon>Neoptera</taxon>
        <taxon>Endopterygota</taxon>
        <taxon>Coleoptera</taxon>
        <taxon>Polyphaga</taxon>
        <taxon>Staphyliniformia</taxon>
        <taxon>Silphidae</taxon>
        <taxon>Nicrophorinae</taxon>
        <taxon>Nicrophorus</taxon>
    </lineage>
</organism>
<accession>A0ABM1N9I5</accession>
<name>A0ABM1N9I5_NICVS</name>
<keyword evidence="1" id="KW-0479">Metal-binding</keyword>
<evidence type="ECO:0000313" key="3">
    <source>
        <dbReference type="Proteomes" id="UP000695000"/>
    </source>
</evidence>
<dbReference type="GeneID" id="108567500"/>
<keyword evidence="1" id="KW-0862">Zinc</keyword>
<sequence>MNKELDVDYCEALEAPTGFSKLCKDACRFNCSRRFDHSERWLLYKTYSEMDAYDRNMYLGSMMEPTTDLKENKRKMYNYFVKVKGQRKIICKNAILSIFRIGRKKFDVIRKFVCPKCDWKYKHFASLRYHLTYQCGKAPAFKCENCSFLTKHKSALKRHVLNYHRRFQLI</sequence>
<dbReference type="SMART" id="SM00355">
    <property type="entry name" value="ZnF_C2H2"/>
    <property type="match status" value="2"/>
</dbReference>
<reference evidence="4" key="1">
    <citation type="submission" date="2025-08" db="UniProtKB">
        <authorList>
            <consortium name="RefSeq"/>
        </authorList>
    </citation>
    <scope>IDENTIFICATION</scope>
    <source>
        <tissue evidence="4">Whole Larva</tissue>
    </source>
</reference>
<keyword evidence="3" id="KW-1185">Reference proteome</keyword>
<dbReference type="InterPro" id="IPR036236">
    <property type="entry name" value="Znf_C2H2_sf"/>
</dbReference>
<dbReference type="SUPFAM" id="SSF57667">
    <property type="entry name" value="beta-beta-alpha zinc fingers"/>
    <property type="match status" value="1"/>
</dbReference>
<evidence type="ECO:0000259" key="2">
    <source>
        <dbReference type="PROSITE" id="PS50157"/>
    </source>
</evidence>
<dbReference type="InterPro" id="IPR013087">
    <property type="entry name" value="Znf_C2H2_type"/>
</dbReference>
<dbReference type="Gene3D" id="3.30.160.60">
    <property type="entry name" value="Classic Zinc Finger"/>
    <property type="match status" value="1"/>
</dbReference>
<feature type="domain" description="C2H2-type" evidence="2">
    <location>
        <begin position="112"/>
        <end position="139"/>
    </location>
</feature>